<comment type="caution">
    <text evidence="2">The sequence shown here is derived from an EMBL/GenBank/DDBJ whole genome shotgun (WGS) entry which is preliminary data.</text>
</comment>
<protein>
    <submittedName>
        <fullName evidence="2">Uncharacterized protein</fullName>
    </submittedName>
</protein>
<dbReference type="EMBL" id="JBBNAG010000011">
    <property type="protein sequence ID" value="KAK9094501.1"/>
    <property type="molecule type" value="Genomic_DNA"/>
</dbReference>
<feature type="region of interest" description="Disordered" evidence="1">
    <location>
        <begin position="1"/>
        <end position="20"/>
    </location>
</feature>
<evidence type="ECO:0000313" key="2">
    <source>
        <dbReference type="EMBL" id="KAK9094501.1"/>
    </source>
</evidence>
<accession>A0AAP0HS22</accession>
<dbReference type="Proteomes" id="UP001419268">
    <property type="component" value="Unassembled WGS sequence"/>
</dbReference>
<name>A0AAP0HS22_9MAGN</name>
<evidence type="ECO:0000313" key="3">
    <source>
        <dbReference type="Proteomes" id="UP001419268"/>
    </source>
</evidence>
<keyword evidence="3" id="KW-1185">Reference proteome</keyword>
<dbReference type="AlphaFoldDB" id="A0AAP0HS22"/>
<gene>
    <name evidence="2" type="ORF">Scep_025970</name>
</gene>
<organism evidence="2 3">
    <name type="scientific">Stephania cephalantha</name>
    <dbReference type="NCBI Taxonomy" id="152367"/>
    <lineage>
        <taxon>Eukaryota</taxon>
        <taxon>Viridiplantae</taxon>
        <taxon>Streptophyta</taxon>
        <taxon>Embryophyta</taxon>
        <taxon>Tracheophyta</taxon>
        <taxon>Spermatophyta</taxon>
        <taxon>Magnoliopsida</taxon>
        <taxon>Ranunculales</taxon>
        <taxon>Menispermaceae</taxon>
        <taxon>Menispermoideae</taxon>
        <taxon>Cissampelideae</taxon>
        <taxon>Stephania</taxon>
    </lineage>
</organism>
<proteinExistence type="predicted"/>
<evidence type="ECO:0000256" key="1">
    <source>
        <dbReference type="SAM" id="MobiDB-lite"/>
    </source>
</evidence>
<sequence>MNRQSDRPESSPEVSGHTIDFKRHSRPARTLCEASQLTLSWFGELMIYLKDDFRRLLDHFKWMWYQIQTLASLLEPNNSYACNLNPVGPVAFSIDDRRRSRHANS</sequence>
<feature type="compositionally biased region" description="Basic and acidic residues" evidence="1">
    <location>
        <begin position="1"/>
        <end position="10"/>
    </location>
</feature>
<reference evidence="2 3" key="1">
    <citation type="submission" date="2024-01" db="EMBL/GenBank/DDBJ databases">
        <title>Genome assemblies of Stephania.</title>
        <authorList>
            <person name="Yang L."/>
        </authorList>
    </citation>
    <scope>NUCLEOTIDE SEQUENCE [LARGE SCALE GENOMIC DNA]</scope>
    <source>
        <strain evidence="2">JXDWG</strain>
        <tissue evidence="2">Leaf</tissue>
    </source>
</reference>